<evidence type="ECO:0000256" key="2">
    <source>
        <dbReference type="SAM" id="SignalP"/>
    </source>
</evidence>
<keyword evidence="1 2" id="KW-0732">Signal</keyword>
<reference evidence="4 5" key="1">
    <citation type="submission" date="2015-11" db="EMBL/GenBank/DDBJ databases">
        <title>Genomic analysis of 38 Legionella species identifies large and diverse effector repertoires.</title>
        <authorList>
            <person name="Burstein D."/>
            <person name="Amaro F."/>
            <person name="Zusman T."/>
            <person name="Lifshitz Z."/>
            <person name="Cohen O."/>
            <person name="Gilbert J.A."/>
            <person name="Pupko T."/>
            <person name="Shuman H.A."/>
            <person name="Segal G."/>
        </authorList>
    </citation>
    <scope>NUCLEOTIDE SEQUENCE [LARGE SCALE GENOMIC DNA]</scope>
    <source>
        <strain evidence="4 5">ATCC 49506</strain>
    </source>
</reference>
<dbReference type="SUPFAM" id="SSF56925">
    <property type="entry name" value="OMPA-like"/>
    <property type="match status" value="1"/>
</dbReference>
<proteinExistence type="predicted"/>
<sequence length="243" mass="27654">MRIAFFSSMLLASSLATAATPIDGLYGSFFGGYTYIPDNLSKFHNRIKFTHAVYNNGFNAGGRFGYQTNHWRYEGEVTYMRTTVNSFRFGLFPFAVQNVLRVRDVNGQTNTVTGIANLYYDFPEMVPCIAPFLGAGIGFGWFGIHFSNDFNHNRHFFENPNFFFRNPTVFQNPLFRDLHYSSSSSAFVYQATAGLTYNFTENYALNLAYRYIGSTRIGALGKVLQANLASVGVVYRFNEYNYK</sequence>
<evidence type="ECO:0000256" key="1">
    <source>
        <dbReference type="ARBA" id="ARBA00022729"/>
    </source>
</evidence>
<dbReference type="RefSeq" id="WP_065240240.1">
    <property type="nucleotide sequence ID" value="NZ_CAAAIF010000001.1"/>
</dbReference>
<keyword evidence="5" id="KW-1185">Reference proteome</keyword>
<dbReference type="Gene3D" id="2.40.160.20">
    <property type="match status" value="1"/>
</dbReference>
<dbReference type="InterPro" id="IPR027385">
    <property type="entry name" value="Beta-barrel_OMP"/>
</dbReference>
<dbReference type="STRING" id="45070.Lnau_0861"/>
<dbReference type="InterPro" id="IPR011250">
    <property type="entry name" value="OMP/PagP_B-barrel"/>
</dbReference>
<evidence type="ECO:0000313" key="5">
    <source>
        <dbReference type="Proteomes" id="UP000054725"/>
    </source>
</evidence>
<evidence type="ECO:0000313" key="4">
    <source>
        <dbReference type="EMBL" id="KTD35877.1"/>
    </source>
</evidence>
<name>A0A0W0WU97_9GAMM</name>
<feature type="signal peptide" evidence="2">
    <location>
        <begin position="1"/>
        <end position="18"/>
    </location>
</feature>
<dbReference type="OrthoDB" id="5653282at2"/>
<dbReference type="EMBL" id="LNYO01000013">
    <property type="protein sequence ID" value="KTD35877.1"/>
    <property type="molecule type" value="Genomic_DNA"/>
</dbReference>
<accession>A0A0W0WU97</accession>
<dbReference type="PATRIC" id="fig|45070.6.peg.912"/>
<dbReference type="Proteomes" id="UP000054725">
    <property type="component" value="Unassembled WGS sequence"/>
</dbReference>
<protein>
    <submittedName>
        <fullName evidence="4">Opacity protein-like surface antigen</fullName>
    </submittedName>
</protein>
<evidence type="ECO:0000259" key="3">
    <source>
        <dbReference type="Pfam" id="PF13505"/>
    </source>
</evidence>
<feature type="domain" description="Outer membrane protein beta-barrel" evidence="3">
    <location>
        <begin position="9"/>
        <end position="237"/>
    </location>
</feature>
<feature type="chain" id="PRO_5006915852" evidence="2">
    <location>
        <begin position="19"/>
        <end position="243"/>
    </location>
</feature>
<dbReference type="Pfam" id="PF13505">
    <property type="entry name" value="OMP_b-brl"/>
    <property type="match status" value="1"/>
</dbReference>
<organism evidence="4 5">
    <name type="scientific">Legionella nautarum</name>
    <dbReference type="NCBI Taxonomy" id="45070"/>
    <lineage>
        <taxon>Bacteria</taxon>
        <taxon>Pseudomonadati</taxon>
        <taxon>Pseudomonadota</taxon>
        <taxon>Gammaproteobacteria</taxon>
        <taxon>Legionellales</taxon>
        <taxon>Legionellaceae</taxon>
        <taxon>Legionella</taxon>
    </lineage>
</organism>
<dbReference type="AlphaFoldDB" id="A0A0W0WU97"/>
<comment type="caution">
    <text evidence="4">The sequence shown here is derived from an EMBL/GenBank/DDBJ whole genome shotgun (WGS) entry which is preliminary data.</text>
</comment>
<gene>
    <name evidence="4" type="ORF">Lnau_0861</name>
</gene>